<accession>A0A9Q5HX15</accession>
<feature type="compositionally biased region" description="Polar residues" evidence="1">
    <location>
        <begin position="18"/>
        <end position="28"/>
    </location>
</feature>
<dbReference type="AlphaFoldDB" id="A0A9Q5HX15"/>
<comment type="caution">
    <text evidence="2">The sequence shown here is derived from an EMBL/GenBank/DDBJ whole genome shotgun (WGS) entry which is preliminary data.</text>
</comment>
<name>A0A9Q5HX15_SANBA</name>
<evidence type="ECO:0000313" key="3">
    <source>
        <dbReference type="Proteomes" id="UP000757232"/>
    </source>
</evidence>
<reference evidence="2" key="1">
    <citation type="submission" date="2016-06" db="EMBL/GenBank/DDBJ databases">
        <title>Draft Genome sequence of the fungus Inonotus baumii.</title>
        <authorList>
            <person name="Zhu H."/>
            <person name="Lin W."/>
        </authorList>
    </citation>
    <scope>NUCLEOTIDE SEQUENCE</scope>
    <source>
        <strain evidence="2">821</strain>
    </source>
</reference>
<gene>
    <name evidence="2" type="ORF">A7U60_g5286</name>
</gene>
<sequence>MAYCKARRQYFDAEENTGRSAQIENNTSPDDDDVRMQYYDEDLGFSILGSRKRYSSYLRKPQDTKHHSETPDYAYMMDLDRLIFSAIDEAFYPLDNISSEDDGIY</sequence>
<proteinExistence type="predicted"/>
<protein>
    <submittedName>
        <fullName evidence="2">Uncharacterized protein</fullName>
    </submittedName>
</protein>
<feature type="region of interest" description="Disordered" evidence="1">
    <location>
        <begin position="15"/>
        <end position="34"/>
    </location>
</feature>
<dbReference type="EMBL" id="LNZH02000190">
    <property type="protein sequence ID" value="OCB87583.1"/>
    <property type="molecule type" value="Genomic_DNA"/>
</dbReference>
<evidence type="ECO:0000313" key="2">
    <source>
        <dbReference type="EMBL" id="OCB87583.1"/>
    </source>
</evidence>
<evidence type="ECO:0000256" key="1">
    <source>
        <dbReference type="SAM" id="MobiDB-lite"/>
    </source>
</evidence>
<organism evidence="2 3">
    <name type="scientific">Sanghuangporus baumii</name>
    <name type="common">Phellinus baumii</name>
    <dbReference type="NCBI Taxonomy" id="108892"/>
    <lineage>
        <taxon>Eukaryota</taxon>
        <taxon>Fungi</taxon>
        <taxon>Dikarya</taxon>
        <taxon>Basidiomycota</taxon>
        <taxon>Agaricomycotina</taxon>
        <taxon>Agaricomycetes</taxon>
        <taxon>Hymenochaetales</taxon>
        <taxon>Hymenochaetaceae</taxon>
        <taxon>Sanghuangporus</taxon>
    </lineage>
</organism>
<dbReference type="Proteomes" id="UP000757232">
    <property type="component" value="Unassembled WGS sequence"/>
</dbReference>
<keyword evidence="3" id="KW-1185">Reference proteome</keyword>